<keyword evidence="3" id="KW-1185">Reference proteome</keyword>
<dbReference type="InterPro" id="IPR018769">
    <property type="entry name" value="VgrG2_DUF2345"/>
</dbReference>
<accession>A0A1C0TYE6</accession>
<evidence type="ECO:0000313" key="2">
    <source>
        <dbReference type="EMBL" id="OCQ50636.1"/>
    </source>
</evidence>
<dbReference type="STRING" id="286156.Ppb6_04191"/>
<reference evidence="2 3" key="1">
    <citation type="submission" date="2015-12" db="EMBL/GenBank/DDBJ databases">
        <title>Genome comparisons provide insights into the role of secondary metabolites in the pathogenic phase of the Photorhabdus life cycle.</title>
        <authorList>
            <person name="Tobias N.J."/>
            <person name="Mishra B."/>
            <person name="Gupta D.K."/>
            <person name="Thines M."/>
            <person name="Stinear T.P."/>
            <person name="Bode H.B."/>
        </authorList>
    </citation>
    <scope>NUCLEOTIDE SEQUENCE [LARGE SCALE GENOMIC DNA]</scope>
    <source>
        <strain evidence="2 3">PB68.1</strain>
    </source>
</reference>
<evidence type="ECO:0000259" key="1">
    <source>
        <dbReference type="Pfam" id="PF10106"/>
    </source>
</evidence>
<name>A0A1C0TYE6_9GAMM</name>
<comment type="caution">
    <text evidence="2">The sequence shown here is derived from an EMBL/GenBank/DDBJ whole genome shotgun (WGS) entry which is preliminary data.</text>
</comment>
<feature type="domain" description="DUF2345" evidence="1">
    <location>
        <begin position="58"/>
        <end position="204"/>
    </location>
</feature>
<proteinExistence type="predicted"/>
<organism evidence="2 3">
    <name type="scientific">Photorhabdus australis subsp. thailandensis</name>
    <dbReference type="NCBI Taxonomy" id="2805096"/>
    <lineage>
        <taxon>Bacteria</taxon>
        <taxon>Pseudomonadati</taxon>
        <taxon>Pseudomonadota</taxon>
        <taxon>Gammaproteobacteria</taxon>
        <taxon>Enterobacterales</taxon>
        <taxon>Morganellaceae</taxon>
        <taxon>Photorhabdus</taxon>
    </lineage>
</organism>
<sequence length="234" mass="24984">MLSTQAQPKANGKQLDIDEIKRQLANALSLAESLSGLLQTAQIDPLDNDTQQHFLQRNVTQLREPVIVAGASGGIALSTPQHIQHSASKNLMMTAGGNTEISSLKRMVLAAKKSMVVFVHELGMKLVAAAGKIQVQAQTDGIEVVARKDVTITSSDDEILISAKKKITLQCGGSYLTLEPGKIEHGSPGDFNVKSANFDYTEPAKLDVPYPNFTACDVMVTEATDQSNATVPLG</sequence>
<dbReference type="Proteomes" id="UP000093476">
    <property type="component" value="Unassembled WGS sequence"/>
</dbReference>
<dbReference type="AlphaFoldDB" id="A0A1C0TYE6"/>
<dbReference type="PATRIC" id="fig|286156.4.peg.4821"/>
<gene>
    <name evidence="2" type="ORF">Ppb6_04191</name>
</gene>
<protein>
    <recommendedName>
        <fullName evidence="1">DUF2345 domain-containing protein</fullName>
    </recommendedName>
</protein>
<dbReference type="Pfam" id="PF10106">
    <property type="entry name" value="DUF2345"/>
    <property type="match status" value="1"/>
</dbReference>
<evidence type="ECO:0000313" key="3">
    <source>
        <dbReference type="Proteomes" id="UP000093476"/>
    </source>
</evidence>
<dbReference type="EMBL" id="LOMY01000199">
    <property type="protein sequence ID" value="OCQ50636.1"/>
    <property type="molecule type" value="Genomic_DNA"/>
</dbReference>